<accession>F6TLI7</accession>
<proteinExistence type="predicted"/>
<dbReference type="STRING" id="7719.ENSCINP00000007185"/>
<dbReference type="Gene3D" id="2.60.120.200">
    <property type="match status" value="1"/>
</dbReference>
<evidence type="ECO:0000259" key="2">
    <source>
        <dbReference type="PROSITE" id="PS50060"/>
    </source>
</evidence>
<evidence type="ECO:0000256" key="1">
    <source>
        <dbReference type="SAM" id="SignalP"/>
    </source>
</evidence>
<reference evidence="3" key="2">
    <citation type="journal article" date="2008" name="Genome Biol.">
        <title>Improved genome assembly and evidence-based global gene model set for the chordate Ciona intestinalis: new insight into intron and operon populations.</title>
        <authorList>
            <person name="Satou Y."/>
            <person name="Mineta K."/>
            <person name="Ogasawara M."/>
            <person name="Sasakura Y."/>
            <person name="Shoguchi E."/>
            <person name="Ueno K."/>
            <person name="Yamada L."/>
            <person name="Matsumoto J."/>
            <person name="Wasserscheid J."/>
            <person name="Dewar K."/>
            <person name="Wiley G.B."/>
            <person name="Macmil S.L."/>
            <person name="Roe B.A."/>
            <person name="Zeller R.W."/>
            <person name="Hastings K.E."/>
            <person name="Lemaire P."/>
            <person name="Lindquist E."/>
            <person name="Endo T."/>
            <person name="Hotta K."/>
            <person name="Inaba K."/>
        </authorList>
    </citation>
    <scope>NUCLEOTIDE SEQUENCE [LARGE SCALE GENOMIC DNA]</scope>
    <source>
        <strain evidence="3">wild type</strain>
    </source>
</reference>
<dbReference type="HOGENOM" id="CLU_1269403_0_0_1"/>
<dbReference type="InterPro" id="IPR051560">
    <property type="entry name" value="MAM_domain-containing"/>
</dbReference>
<dbReference type="SUPFAM" id="SSF49899">
    <property type="entry name" value="Concanavalin A-like lectins/glucanases"/>
    <property type="match status" value="1"/>
</dbReference>
<dbReference type="GeneTree" id="ENSGT00730000112491"/>
<reference evidence="3" key="4">
    <citation type="submission" date="2025-09" db="UniProtKB">
        <authorList>
            <consortium name="Ensembl"/>
        </authorList>
    </citation>
    <scope>IDENTIFICATION</scope>
</reference>
<dbReference type="PANTHER" id="PTHR23282">
    <property type="entry name" value="APICAL ENDOSOMAL GLYCOPROTEIN PRECURSOR"/>
    <property type="match status" value="1"/>
</dbReference>
<dbReference type="GO" id="GO:0016020">
    <property type="term" value="C:membrane"/>
    <property type="evidence" value="ECO:0007669"/>
    <property type="project" value="InterPro"/>
</dbReference>
<dbReference type="AlphaFoldDB" id="F6TLI7"/>
<reference evidence="4" key="1">
    <citation type="journal article" date="2002" name="Science">
        <title>The draft genome of Ciona intestinalis: insights into chordate and vertebrate origins.</title>
        <authorList>
            <person name="Dehal P."/>
            <person name="Satou Y."/>
            <person name="Campbell R.K."/>
            <person name="Chapman J."/>
            <person name="Degnan B."/>
            <person name="De Tomaso A."/>
            <person name="Davidson B."/>
            <person name="Di Gregorio A."/>
            <person name="Gelpke M."/>
            <person name="Goodstein D.M."/>
            <person name="Harafuji N."/>
            <person name="Hastings K.E."/>
            <person name="Ho I."/>
            <person name="Hotta K."/>
            <person name="Huang W."/>
            <person name="Kawashima T."/>
            <person name="Lemaire P."/>
            <person name="Martinez D."/>
            <person name="Meinertzhagen I.A."/>
            <person name="Necula S."/>
            <person name="Nonaka M."/>
            <person name="Putnam N."/>
            <person name="Rash S."/>
            <person name="Saiga H."/>
            <person name="Satake M."/>
            <person name="Terry A."/>
            <person name="Yamada L."/>
            <person name="Wang H.G."/>
            <person name="Awazu S."/>
            <person name="Azumi K."/>
            <person name="Boore J."/>
            <person name="Branno M."/>
            <person name="Chin-Bow S."/>
            <person name="DeSantis R."/>
            <person name="Doyle S."/>
            <person name="Francino P."/>
            <person name="Keys D.N."/>
            <person name="Haga S."/>
            <person name="Hayashi H."/>
            <person name="Hino K."/>
            <person name="Imai K.S."/>
            <person name="Inaba K."/>
            <person name="Kano S."/>
            <person name="Kobayashi K."/>
            <person name="Kobayashi M."/>
            <person name="Lee B.I."/>
            <person name="Makabe K.W."/>
            <person name="Manohar C."/>
            <person name="Matassi G."/>
            <person name="Medina M."/>
            <person name="Mochizuki Y."/>
            <person name="Mount S."/>
            <person name="Morishita T."/>
            <person name="Miura S."/>
            <person name="Nakayama A."/>
            <person name="Nishizaka S."/>
            <person name="Nomoto H."/>
            <person name="Ohta F."/>
            <person name="Oishi K."/>
            <person name="Rigoutsos I."/>
            <person name="Sano M."/>
            <person name="Sasaki A."/>
            <person name="Sasakura Y."/>
            <person name="Shoguchi E."/>
            <person name="Shin-i T."/>
            <person name="Spagnuolo A."/>
            <person name="Stainier D."/>
            <person name="Suzuki M.M."/>
            <person name="Tassy O."/>
            <person name="Takatori N."/>
            <person name="Tokuoka M."/>
            <person name="Yagi K."/>
            <person name="Yoshizaki F."/>
            <person name="Wada S."/>
            <person name="Zhang C."/>
            <person name="Hyatt P.D."/>
            <person name="Larimer F."/>
            <person name="Detter C."/>
            <person name="Doggett N."/>
            <person name="Glavina T."/>
            <person name="Hawkins T."/>
            <person name="Richardson P."/>
            <person name="Lucas S."/>
            <person name="Kohara Y."/>
            <person name="Levine M."/>
            <person name="Satoh N."/>
            <person name="Rokhsar D.S."/>
        </authorList>
    </citation>
    <scope>NUCLEOTIDE SEQUENCE [LARGE SCALE GENOMIC DNA]</scope>
</reference>
<organism evidence="3 4">
    <name type="scientific">Ciona intestinalis</name>
    <name type="common">Transparent sea squirt</name>
    <name type="synonym">Ascidia intestinalis</name>
    <dbReference type="NCBI Taxonomy" id="7719"/>
    <lineage>
        <taxon>Eukaryota</taxon>
        <taxon>Metazoa</taxon>
        <taxon>Chordata</taxon>
        <taxon>Tunicata</taxon>
        <taxon>Ascidiacea</taxon>
        <taxon>Phlebobranchia</taxon>
        <taxon>Cionidae</taxon>
        <taxon>Ciona</taxon>
    </lineage>
</organism>
<feature type="signal peptide" evidence="1">
    <location>
        <begin position="1"/>
        <end position="19"/>
    </location>
</feature>
<protein>
    <recommendedName>
        <fullName evidence="2">MAM domain-containing protein</fullName>
    </recommendedName>
</protein>
<sequence length="218" mass="24877">MLSYIFLAVFLALAVNVNSIQNFDCDFSSGTLCPGWSQKPFDHHDWTVRNPSTIQERLDPLPSHSIRYGGPFAHINASRTGWRFSRTTTLVSPLVVLEAGKEYCLDFWFYQRNTNYGERLNLYAVNHVNVQSLFQSFVSFQDTWNNGLAQVKGQGSKIKFEFEAISGRYIRHTNVGLDNITLYEGQCPPFRFNCSFDLPNPLCPGWTTSSLDPINPEF</sequence>
<evidence type="ECO:0000313" key="4">
    <source>
        <dbReference type="Proteomes" id="UP000008144"/>
    </source>
</evidence>
<dbReference type="InParanoid" id="F6TLI7"/>
<dbReference type="SMART" id="SM00137">
    <property type="entry name" value="MAM"/>
    <property type="match status" value="1"/>
</dbReference>
<dbReference type="EMBL" id="EAAA01000103">
    <property type="status" value="NOT_ANNOTATED_CDS"/>
    <property type="molecule type" value="Genomic_DNA"/>
</dbReference>
<keyword evidence="4" id="KW-1185">Reference proteome</keyword>
<dbReference type="Ensembl" id="ENSCINT00000007185.3">
    <property type="protein sequence ID" value="ENSCINP00000007185.3"/>
    <property type="gene ID" value="ENSCING00000013749.2"/>
</dbReference>
<dbReference type="InterPro" id="IPR000998">
    <property type="entry name" value="MAM_dom"/>
</dbReference>
<feature type="domain" description="MAM" evidence="2">
    <location>
        <begin position="23"/>
        <end position="189"/>
    </location>
</feature>
<dbReference type="PROSITE" id="PS50060">
    <property type="entry name" value="MAM_2"/>
    <property type="match status" value="1"/>
</dbReference>
<name>F6TLI7_CIOIN</name>
<dbReference type="Proteomes" id="UP000008144">
    <property type="component" value="Chromosome 1"/>
</dbReference>
<reference evidence="3" key="3">
    <citation type="submission" date="2025-08" db="UniProtKB">
        <authorList>
            <consortium name="Ensembl"/>
        </authorList>
    </citation>
    <scope>IDENTIFICATION</scope>
</reference>
<dbReference type="Pfam" id="PF00629">
    <property type="entry name" value="MAM"/>
    <property type="match status" value="1"/>
</dbReference>
<evidence type="ECO:0000313" key="3">
    <source>
        <dbReference type="Ensembl" id="ENSCINP00000007185.3"/>
    </source>
</evidence>
<dbReference type="InterPro" id="IPR013320">
    <property type="entry name" value="ConA-like_dom_sf"/>
</dbReference>
<feature type="chain" id="PRO_5003342603" description="MAM domain-containing protein" evidence="1">
    <location>
        <begin position="20"/>
        <end position="218"/>
    </location>
</feature>
<dbReference type="PANTHER" id="PTHR23282:SF101">
    <property type="entry name" value="MAM DOMAIN-CONTAINING PROTEIN"/>
    <property type="match status" value="1"/>
</dbReference>
<keyword evidence="1" id="KW-0732">Signal</keyword>